<evidence type="ECO:0000313" key="2">
    <source>
        <dbReference type="Proteomes" id="UP000005317"/>
    </source>
</evidence>
<keyword evidence="2" id="KW-1185">Reference proteome</keyword>
<accession>A0A656HPI2</accession>
<organism evidence="1 2">
    <name type="scientific">Thiothrix nivea (strain ATCC 35100 / DSM 5205 / JP2)</name>
    <dbReference type="NCBI Taxonomy" id="870187"/>
    <lineage>
        <taxon>Bacteria</taxon>
        <taxon>Pseudomonadati</taxon>
        <taxon>Pseudomonadota</taxon>
        <taxon>Gammaproteobacteria</taxon>
        <taxon>Thiotrichales</taxon>
        <taxon>Thiotrichaceae</taxon>
        <taxon>Thiothrix</taxon>
    </lineage>
</organism>
<dbReference type="EMBL" id="JH651384">
    <property type="protein sequence ID" value="EIJ36965.1"/>
    <property type="molecule type" value="Genomic_DNA"/>
</dbReference>
<dbReference type="Proteomes" id="UP000005317">
    <property type="component" value="Unassembled WGS sequence"/>
</dbReference>
<reference evidence="2" key="1">
    <citation type="journal article" date="2011" name="Stand. Genomic Sci.">
        <title>Genome sequence of the filamentous, gliding Thiothrix nivea neotype strain (JP2(T)).</title>
        <authorList>
            <person name="Lapidus A."/>
            <person name="Nolan M."/>
            <person name="Lucas S."/>
            <person name="Glavina Del Rio T."/>
            <person name="Tice H."/>
            <person name="Cheng J.F."/>
            <person name="Tapia R."/>
            <person name="Han C."/>
            <person name="Goodwin L."/>
            <person name="Pitluck S."/>
            <person name="Liolios K."/>
            <person name="Pagani I."/>
            <person name="Ivanova N."/>
            <person name="Huntemann M."/>
            <person name="Mavromatis K."/>
            <person name="Mikhailova N."/>
            <person name="Pati A."/>
            <person name="Chen A."/>
            <person name="Palaniappan K."/>
            <person name="Land M."/>
            <person name="Brambilla E.M."/>
            <person name="Rohde M."/>
            <person name="Abt B."/>
            <person name="Verbarg S."/>
            <person name="Goker M."/>
            <person name="Bristow J."/>
            <person name="Eisen J.A."/>
            <person name="Markowitz V."/>
            <person name="Hugenholtz P."/>
            <person name="Kyrpides N.C."/>
            <person name="Klenk H.P."/>
            <person name="Woyke T."/>
        </authorList>
    </citation>
    <scope>NUCLEOTIDE SEQUENCE [LARGE SCALE GENOMIC DNA]</scope>
    <source>
        <strain evidence="2">ATCC 35100 / DSM 5205 / JP2</strain>
    </source>
</reference>
<protein>
    <submittedName>
        <fullName evidence="1">Uncharacterized protein</fullName>
    </submittedName>
</protein>
<dbReference type="AlphaFoldDB" id="A0A656HPI2"/>
<name>A0A656HPI2_THINJ</name>
<evidence type="ECO:0000313" key="1">
    <source>
        <dbReference type="EMBL" id="EIJ36965.1"/>
    </source>
</evidence>
<sequence length="278" mass="32927" precursor="true">MTRLIESIEEIQDKLTFSLSVDIRTELLLEEIKTGSLLTWLSAETTYPENKPEIKIDKNNNKKINNYLQRGIEKIVDFTSRRDKINSIKEINDLQDDLYNMASDTDIKNIPAYSKIAEKDIMEFLLKTNEASKTLSKDDEIFFIFDNGAKKYNKEFSITKESIEELLIQSQKEDLEFLELKIKKPDYIGDSKWEFMYDDKIIDVKVDDHNWLKKFRNQEFALRPGDSLLALVMVKKFYNHNSELIKTTYRLDEVRKIIRQPSPLKNMELNLNNEQERY</sequence>
<gene>
    <name evidence="1" type="ORF">Thini_4491</name>
</gene>
<proteinExistence type="predicted"/>